<dbReference type="EMBL" id="VXIV02001623">
    <property type="protein sequence ID" value="KAF6031337.1"/>
    <property type="molecule type" value="Genomic_DNA"/>
</dbReference>
<sequence length="192" mass="22751">MLYQCTVTLAVVVVAVTLAVAVVVLLMISVMEMLIEKADSHTVTVAKHQLDDQDNDPRHIFKTNSLCYKEWKKEKKKLRRKLRRQQLAKQEAKVESSSPSEETVDSEDERQKSLKQHELWLLKEKEAQAAWRAKQSYYRHLKEQKQLQENKIREEWEAKQAAEREEEEKKRIEEAEAKRQQVKYTLTSELWS</sequence>
<keyword evidence="3" id="KW-1133">Transmembrane helix</keyword>
<evidence type="ECO:0000313" key="4">
    <source>
        <dbReference type="EMBL" id="KAF6031337.1"/>
    </source>
</evidence>
<gene>
    <name evidence="4" type="ORF">EB796_010357</name>
</gene>
<evidence type="ECO:0000313" key="5">
    <source>
        <dbReference type="Proteomes" id="UP000593567"/>
    </source>
</evidence>
<protein>
    <submittedName>
        <fullName evidence="4">Uncharacterized protein</fullName>
    </submittedName>
</protein>
<feature type="transmembrane region" description="Helical" evidence="3">
    <location>
        <begin position="6"/>
        <end position="28"/>
    </location>
</feature>
<reference evidence="4" key="1">
    <citation type="submission" date="2020-06" db="EMBL/GenBank/DDBJ databases">
        <title>Draft genome of Bugula neritina, a colonial animal packing powerful symbionts and potential medicines.</title>
        <authorList>
            <person name="Rayko M."/>
        </authorList>
    </citation>
    <scope>NUCLEOTIDE SEQUENCE [LARGE SCALE GENOMIC DNA]</scope>
    <source>
        <strain evidence="4">Kwan_BN1</strain>
    </source>
</reference>
<feature type="coiled-coil region" evidence="1">
    <location>
        <begin position="144"/>
        <end position="185"/>
    </location>
</feature>
<proteinExistence type="predicted"/>
<dbReference type="AlphaFoldDB" id="A0A7J7JZD9"/>
<keyword evidence="1" id="KW-0175">Coiled coil</keyword>
<evidence type="ECO:0000256" key="3">
    <source>
        <dbReference type="SAM" id="Phobius"/>
    </source>
</evidence>
<evidence type="ECO:0000256" key="2">
    <source>
        <dbReference type="SAM" id="MobiDB-lite"/>
    </source>
</evidence>
<evidence type="ECO:0000256" key="1">
    <source>
        <dbReference type="SAM" id="Coils"/>
    </source>
</evidence>
<comment type="caution">
    <text evidence="4">The sequence shown here is derived from an EMBL/GenBank/DDBJ whole genome shotgun (WGS) entry which is preliminary data.</text>
</comment>
<keyword evidence="3" id="KW-0472">Membrane</keyword>
<keyword evidence="3" id="KW-0812">Transmembrane</keyword>
<keyword evidence="5" id="KW-1185">Reference proteome</keyword>
<feature type="region of interest" description="Disordered" evidence="2">
    <location>
        <begin position="87"/>
        <end position="110"/>
    </location>
</feature>
<name>A0A7J7JZD9_BUGNE</name>
<organism evidence="4 5">
    <name type="scientific">Bugula neritina</name>
    <name type="common">Brown bryozoan</name>
    <name type="synonym">Sertularia neritina</name>
    <dbReference type="NCBI Taxonomy" id="10212"/>
    <lineage>
        <taxon>Eukaryota</taxon>
        <taxon>Metazoa</taxon>
        <taxon>Spiralia</taxon>
        <taxon>Lophotrochozoa</taxon>
        <taxon>Bryozoa</taxon>
        <taxon>Gymnolaemata</taxon>
        <taxon>Cheilostomatida</taxon>
        <taxon>Flustrina</taxon>
        <taxon>Buguloidea</taxon>
        <taxon>Bugulidae</taxon>
        <taxon>Bugula</taxon>
    </lineage>
</organism>
<accession>A0A7J7JZD9</accession>
<dbReference type="Proteomes" id="UP000593567">
    <property type="component" value="Unassembled WGS sequence"/>
</dbReference>